<evidence type="ECO:0000256" key="1">
    <source>
        <dbReference type="SAM" id="MobiDB-lite"/>
    </source>
</evidence>
<gene>
    <name evidence="2" type="ORF">M747DRAFT_66491</name>
</gene>
<organism evidence="2 3">
    <name type="scientific">Aspergillus niger ATCC 13496</name>
    <dbReference type="NCBI Taxonomy" id="1353008"/>
    <lineage>
        <taxon>Eukaryota</taxon>
        <taxon>Fungi</taxon>
        <taxon>Dikarya</taxon>
        <taxon>Ascomycota</taxon>
        <taxon>Pezizomycotina</taxon>
        <taxon>Eurotiomycetes</taxon>
        <taxon>Eurotiomycetidae</taxon>
        <taxon>Eurotiales</taxon>
        <taxon>Aspergillaceae</taxon>
        <taxon>Aspergillus</taxon>
        <taxon>Aspergillus subgen. Circumdati</taxon>
    </lineage>
</organism>
<protein>
    <submittedName>
        <fullName evidence="2">Uncharacterized protein</fullName>
    </submittedName>
</protein>
<accession>A0A370C140</accession>
<evidence type="ECO:0000313" key="2">
    <source>
        <dbReference type="EMBL" id="RDH19131.1"/>
    </source>
</evidence>
<feature type="compositionally biased region" description="Basic and acidic residues" evidence="1">
    <location>
        <begin position="81"/>
        <end position="90"/>
    </location>
</feature>
<name>A0A370C140_ASPNG</name>
<proteinExistence type="predicted"/>
<dbReference type="EMBL" id="KZ851920">
    <property type="protein sequence ID" value="RDH19131.1"/>
    <property type="molecule type" value="Genomic_DNA"/>
</dbReference>
<feature type="region of interest" description="Disordered" evidence="1">
    <location>
        <begin position="17"/>
        <end position="90"/>
    </location>
</feature>
<sequence>MSYSIVVHSKNNVVNLGSRSLVDRPRSSPPTLPHEPQNGGKGSTMVRKREERADVMETTNEIPTGGERPRAEVMTQSVKLIRRDHNPPEH</sequence>
<dbReference type="AlphaFoldDB" id="A0A370C140"/>
<dbReference type="Proteomes" id="UP000253845">
    <property type="component" value="Unassembled WGS sequence"/>
</dbReference>
<reference evidence="2 3" key="1">
    <citation type="submission" date="2018-07" db="EMBL/GenBank/DDBJ databases">
        <title>Section-level genome sequencing of Aspergillus section Nigri to investigate inter- and intra-species variation.</title>
        <authorList>
            <consortium name="DOE Joint Genome Institute"/>
            <person name="Vesth T.C."/>
            <person name="Nybo J.L."/>
            <person name="Theobald S."/>
            <person name="Frisvad J.C."/>
            <person name="Larsen T.O."/>
            <person name="Nielsen K.F."/>
            <person name="Hoof J.B."/>
            <person name="Brandl J."/>
            <person name="Salamov A."/>
            <person name="Riley R."/>
            <person name="Gladden J.M."/>
            <person name="Phatale P."/>
            <person name="Nielsen M.T."/>
            <person name="Lyhne E.K."/>
            <person name="Kogle M.E."/>
            <person name="Strasser K."/>
            <person name="McDonnell E."/>
            <person name="Barry K."/>
            <person name="Clum A."/>
            <person name="Chen C."/>
            <person name="Nolan M."/>
            <person name="Sandor L."/>
            <person name="Kuo A."/>
            <person name="Lipzen A."/>
            <person name="Hainaut M."/>
            <person name="Drula E."/>
            <person name="Tsang A."/>
            <person name="Magnuson J.K."/>
            <person name="Henrissat B."/>
            <person name="Wiebenga A."/>
            <person name="Simmons B.A."/>
            <person name="Makela M.R."/>
            <person name="De vries R.P."/>
            <person name="Grigoriev I.V."/>
            <person name="Mortensen U.H."/>
            <person name="Baker S.E."/>
            <person name="Andersen M.R."/>
        </authorList>
    </citation>
    <scope>NUCLEOTIDE SEQUENCE [LARGE SCALE GENOMIC DNA]</scope>
    <source>
        <strain evidence="2 3">ATCC 13496</strain>
    </source>
</reference>
<evidence type="ECO:0000313" key="3">
    <source>
        <dbReference type="Proteomes" id="UP000253845"/>
    </source>
</evidence>
<dbReference type="VEuPathDB" id="FungiDB:M747DRAFT_66491"/>